<dbReference type="InterPro" id="IPR035979">
    <property type="entry name" value="RBD_domain_sf"/>
</dbReference>
<dbReference type="GO" id="GO:0003676">
    <property type="term" value="F:nucleic acid binding"/>
    <property type="evidence" value="ECO:0007669"/>
    <property type="project" value="InterPro"/>
</dbReference>
<dbReference type="Proteomes" id="UP000078544">
    <property type="component" value="Unassembled WGS sequence"/>
</dbReference>
<organism evidence="2 3">
    <name type="scientific">Moelleriella libera RCEF 2490</name>
    <dbReference type="NCBI Taxonomy" id="1081109"/>
    <lineage>
        <taxon>Eukaryota</taxon>
        <taxon>Fungi</taxon>
        <taxon>Dikarya</taxon>
        <taxon>Ascomycota</taxon>
        <taxon>Pezizomycotina</taxon>
        <taxon>Sordariomycetes</taxon>
        <taxon>Hypocreomycetidae</taxon>
        <taxon>Hypocreales</taxon>
        <taxon>Clavicipitaceae</taxon>
        <taxon>Moelleriella</taxon>
    </lineage>
</organism>
<protein>
    <recommendedName>
        <fullName evidence="4">Pentatricopeptide repeat protein</fullName>
    </recommendedName>
</protein>
<reference evidence="2 3" key="1">
    <citation type="journal article" date="2016" name="Genome Biol. Evol.">
        <title>Divergent and convergent evolution of fungal pathogenicity.</title>
        <authorList>
            <person name="Shang Y."/>
            <person name="Xiao G."/>
            <person name="Zheng P."/>
            <person name="Cen K."/>
            <person name="Zhan S."/>
            <person name="Wang C."/>
        </authorList>
    </citation>
    <scope>NUCLEOTIDE SEQUENCE [LARGE SCALE GENOMIC DNA]</scope>
    <source>
        <strain evidence="2 3">RCEF 2490</strain>
    </source>
</reference>
<dbReference type="AlphaFoldDB" id="A0A168EZ02"/>
<dbReference type="OrthoDB" id="5374349at2759"/>
<proteinExistence type="predicted"/>
<dbReference type="EMBL" id="AZGY01000003">
    <property type="protein sequence ID" value="KZZ99295.1"/>
    <property type="molecule type" value="Genomic_DNA"/>
</dbReference>
<feature type="compositionally biased region" description="Polar residues" evidence="1">
    <location>
        <begin position="91"/>
        <end position="109"/>
    </location>
</feature>
<evidence type="ECO:0000256" key="1">
    <source>
        <dbReference type="SAM" id="MobiDB-lite"/>
    </source>
</evidence>
<feature type="compositionally biased region" description="Polar residues" evidence="1">
    <location>
        <begin position="293"/>
        <end position="306"/>
    </location>
</feature>
<evidence type="ECO:0000313" key="2">
    <source>
        <dbReference type="EMBL" id="KZZ99295.1"/>
    </source>
</evidence>
<feature type="region of interest" description="Disordered" evidence="1">
    <location>
        <begin position="1"/>
        <end position="134"/>
    </location>
</feature>
<accession>A0A168EZ02</accession>
<keyword evidence="3" id="KW-1185">Reference proteome</keyword>
<evidence type="ECO:0008006" key="4">
    <source>
        <dbReference type="Google" id="ProtNLM"/>
    </source>
</evidence>
<name>A0A168EZ02_9HYPO</name>
<dbReference type="STRING" id="1081109.A0A168EZ02"/>
<sequence length="332" mass="34999">MASPASDFQKFITDARERKKNSALANRIFSRDRRQSAPSKLKPSPGGSLASRVGVKKRAPVNNVTNNTRRSSLPAGNVNGEWTHDLHDTVENGSLSSRITKPGSSTHAHNNQNYNQSSSRSSNGTAPRAPQRRAKLATALDRMDVDQVNIVSPSTAAAAAAAAVPAGGMGLTIRGLAGPFAVMGQNFAPGTTAADIESAMTPVGGEMVSCRIVKTQPFLIAEMVFSSREGGERVIETFDNKTADGRVLKMYPKIGGYKPSASNRSDPSASAPGGPTGSRDQFVDGSMGFPDVSNPNPASGSSSKGSGTHRFYSDDVVRGFRKDKGFRSRGGR</sequence>
<feature type="compositionally biased region" description="Polar residues" evidence="1">
    <location>
        <begin position="62"/>
        <end position="71"/>
    </location>
</feature>
<feature type="compositionally biased region" description="Low complexity" evidence="1">
    <location>
        <begin position="110"/>
        <end position="123"/>
    </location>
</feature>
<feature type="region of interest" description="Disordered" evidence="1">
    <location>
        <begin position="256"/>
        <end position="316"/>
    </location>
</feature>
<evidence type="ECO:0000313" key="3">
    <source>
        <dbReference type="Proteomes" id="UP000078544"/>
    </source>
</evidence>
<dbReference type="SUPFAM" id="SSF54928">
    <property type="entry name" value="RNA-binding domain, RBD"/>
    <property type="match status" value="1"/>
</dbReference>
<dbReference type="CDD" id="cd00590">
    <property type="entry name" value="RRM_SF"/>
    <property type="match status" value="1"/>
</dbReference>
<gene>
    <name evidence="2" type="ORF">AAL_01867</name>
</gene>
<comment type="caution">
    <text evidence="2">The sequence shown here is derived from an EMBL/GenBank/DDBJ whole genome shotgun (WGS) entry which is preliminary data.</text>
</comment>